<dbReference type="InterPro" id="IPR008949">
    <property type="entry name" value="Isoprenoid_synthase_dom_sf"/>
</dbReference>
<dbReference type="EMBL" id="MELI01000088">
    <property type="protein sequence ID" value="OFW32701.1"/>
    <property type="molecule type" value="Genomic_DNA"/>
</dbReference>
<sequence>MTAKYPDDTRLLIEAGLKKYFPKKRNPEVIYEAMSHSLFSGGKRFRAILVIEAAKLFGATAEEVMPTACAVEYIHTYSLIHDDLPAIDDDELRRGKPTCHILFGEAMAILAGDALFSEAFSLIASAQRAGDCGRIVDVVRELSSAAGVSGMVGGQVVDIISEGRGIDAATLEFIHENKTGALIKASVRAGSILAGASPSELTRLNSYAGYLGLAFQITDDVLDVVGDTEVLGKMAGSDVKLGKATYPSVYGLEEAKAMAESVVGRAKEALNGVAGDTAVLRNLADFVYERQF</sequence>
<dbReference type="PANTHER" id="PTHR43281:SF1">
    <property type="entry name" value="FARNESYL DIPHOSPHATE SYNTHASE"/>
    <property type="match status" value="1"/>
</dbReference>
<dbReference type="SFLD" id="SFLDS00005">
    <property type="entry name" value="Isoprenoid_Synthase_Type_I"/>
    <property type="match status" value="1"/>
</dbReference>
<dbReference type="PROSITE" id="PS00444">
    <property type="entry name" value="POLYPRENYL_SYNTHASE_2"/>
    <property type="match status" value="1"/>
</dbReference>
<reference evidence="8 9" key="1">
    <citation type="journal article" date="2016" name="Nat. Commun.">
        <title>Thousands of microbial genomes shed light on interconnected biogeochemical processes in an aquifer system.</title>
        <authorList>
            <person name="Anantharaman K."/>
            <person name="Brown C.T."/>
            <person name="Hug L.A."/>
            <person name="Sharon I."/>
            <person name="Castelle C.J."/>
            <person name="Probst A.J."/>
            <person name="Thomas B.C."/>
            <person name="Singh A."/>
            <person name="Wilkins M.J."/>
            <person name="Karaoz U."/>
            <person name="Brodie E.L."/>
            <person name="Williams K.H."/>
            <person name="Hubbard S.S."/>
            <person name="Banfield J.F."/>
        </authorList>
    </citation>
    <scope>NUCLEOTIDE SEQUENCE [LARGE SCALE GENOMIC DNA]</scope>
</reference>
<proteinExistence type="inferred from homology"/>
<dbReference type="Proteomes" id="UP000178086">
    <property type="component" value="Unassembled WGS sequence"/>
</dbReference>
<comment type="similarity">
    <text evidence="2 7">Belongs to the FPP/GGPP synthase family.</text>
</comment>
<dbReference type="PANTHER" id="PTHR43281">
    <property type="entry name" value="FARNESYL DIPHOSPHATE SYNTHASE"/>
    <property type="match status" value="1"/>
</dbReference>
<keyword evidence="4" id="KW-0479">Metal-binding</keyword>
<dbReference type="InterPro" id="IPR033749">
    <property type="entry name" value="Polyprenyl_synt_CS"/>
</dbReference>
<evidence type="ECO:0000256" key="1">
    <source>
        <dbReference type="ARBA" id="ARBA00001946"/>
    </source>
</evidence>
<protein>
    <recommendedName>
        <fullName evidence="10">Polyprenyl synthetase family protein</fullName>
    </recommendedName>
</protein>
<keyword evidence="3 7" id="KW-0808">Transferase</keyword>
<dbReference type="AlphaFoldDB" id="A0A1F2UI37"/>
<dbReference type="InterPro" id="IPR000092">
    <property type="entry name" value="Polyprenyl_synt"/>
</dbReference>
<evidence type="ECO:0008006" key="10">
    <source>
        <dbReference type="Google" id="ProtNLM"/>
    </source>
</evidence>
<dbReference type="InterPro" id="IPR053378">
    <property type="entry name" value="Prenyl_diphosphate_synthase"/>
</dbReference>
<dbReference type="Pfam" id="PF00348">
    <property type="entry name" value="polyprenyl_synt"/>
    <property type="match status" value="1"/>
</dbReference>
<evidence type="ECO:0000313" key="8">
    <source>
        <dbReference type="EMBL" id="OFW32701.1"/>
    </source>
</evidence>
<name>A0A1F2UI37_9ACTN</name>
<dbReference type="GO" id="GO:0004659">
    <property type="term" value="F:prenyltransferase activity"/>
    <property type="evidence" value="ECO:0007669"/>
    <property type="project" value="InterPro"/>
</dbReference>
<comment type="caution">
    <text evidence="8">The sequence shown here is derived from an EMBL/GenBank/DDBJ whole genome shotgun (WGS) entry which is preliminary data.</text>
</comment>
<evidence type="ECO:0000256" key="7">
    <source>
        <dbReference type="RuleBase" id="RU004466"/>
    </source>
</evidence>
<dbReference type="GO" id="GO:0005737">
    <property type="term" value="C:cytoplasm"/>
    <property type="evidence" value="ECO:0007669"/>
    <property type="project" value="UniProtKB-ARBA"/>
</dbReference>
<dbReference type="GO" id="GO:0046872">
    <property type="term" value="F:metal ion binding"/>
    <property type="evidence" value="ECO:0007669"/>
    <property type="project" value="UniProtKB-KW"/>
</dbReference>
<evidence type="ECO:0000313" key="9">
    <source>
        <dbReference type="Proteomes" id="UP000178086"/>
    </source>
</evidence>
<keyword evidence="6" id="KW-0414">Isoprene biosynthesis</keyword>
<evidence type="ECO:0000256" key="6">
    <source>
        <dbReference type="ARBA" id="ARBA00023229"/>
    </source>
</evidence>
<dbReference type="FunFam" id="1.10.600.10:FF:000001">
    <property type="entry name" value="Geranylgeranyl diphosphate synthase"/>
    <property type="match status" value="1"/>
</dbReference>
<comment type="cofactor">
    <cofactor evidence="1">
        <name>Mg(2+)</name>
        <dbReference type="ChEBI" id="CHEBI:18420"/>
    </cofactor>
</comment>
<dbReference type="CDD" id="cd00685">
    <property type="entry name" value="Trans_IPPS_HT"/>
    <property type="match status" value="1"/>
</dbReference>
<evidence type="ECO:0000256" key="3">
    <source>
        <dbReference type="ARBA" id="ARBA00022679"/>
    </source>
</evidence>
<organism evidence="8 9">
    <name type="scientific">Candidatus Aquicultor primus</name>
    <dbReference type="NCBI Taxonomy" id="1797195"/>
    <lineage>
        <taxon>Bacteria</taxon>
        <taxon>Bacillati</taxon>
        <taxon>Actinomycetota</taxon>
        <taxon>Candidatus Aquicultoria</taxon>
        <taxon>Candidatus Aquicultorales</taxon>
        <taxon>Candidatus Aquicultoraceae</taxon>
        <taxon>Candidatus Aquicultor</taxon>
    </lineage>
</organism>
<evidence type="ECO:0000256" key="5">
    <source>
        <dbReference type="ARBA" id="ARBA00022842"/>
    </source>
</evidence>
<dbReference type="PROSITE" id="PS00723">
    <property type="entry name" value="POLYPRENYL_SYNTHASE_1"/>
    <property type="match status" value="1"/>
</dbReference>
<accession>A0A1F2UI37</accession>
<keyword evidence="5" id="KW-0460">Magnesium</keyword>
<gene>
    <name evidence="8" type="ORF">A2074_03065</name>
</gene>
<evidence type="ECO:0000256" key="2">
    <source>
        <dbReference type="ARBA" id="ARBA00006706"/>
    </source>
</evidence>
<dbReference type="SUPFAM" id="SSF48576">
    <property type="entry name" value="Terpenoid synthases"/>
    <property type="match status" value="1"/>
</dbReference>
<evidence type="ECO:0000256" key="4">
    <source>
        <dbReference type="ARBA" id="ARBA00022723"/>
    </source>
</evidence>
<dbReference type="Gene3D" id="1.10.600.10">
    <property type="entry name" value="Farnesyl Diphosphate Synthase"/>
    <property type="match status" value="1"/>
</dbReference>
<dbReference type="NCBIfam" id="NF045485">
    <property type="entry name" value="FPPsyn"/>
    <property type="match status" value="1"/>
</dbReference>
<dbReference type="GO" id="GO:0016114">
    <property type="term" value="P:terpenoid biosynthetic process"/>
    <property type="evidence" value="ECO:0007669"/>
    <property type="project" value="UniProtKB-ARBA"/>
</dbReference>
<dbReference type="SFLD" id="SFLDG01017">
    <property type="entry name" value="Polyprenyl_Transferase_Like"/>
    <property type="match status" value="1"/>
</dbReference>